<dbReference type="SUPFAM" id="SSF48150">
    <property type="entry name" value="DNA-glycosylase"/>
    <property type="match status" value="1"/>
</dbReference>
<dbReference type="OrthoDB" id="9807664at2"/>
<dbReference type="EC" id="3.2.2.20" evidence="2"/>
<comment type="caution">
    <text evidence="2">The sequence shown here is derived from an EMBL/GenBank/DDBJ whole genome shotgun (WGS) entry which is preliminary data.</text>
</comment>
<keyword evidence="2" id="KW-0378">Hydrolase</keyword>
<gene>
    <name evidence="2" type="primary">tag</name>
    <name evidence="2" type="ORF">GPAL_0021</name>
</gene>
<dbReference type="GO" id="GO:0008725">
    <property type="term" value="F:DNA-3-methyladenine glycosylase activity"/>
    <property type="evidence" value="ECO:0007669"/>
    <property type="project" value="UniProtKB-EC"/>
</dbReference>
<feature type="binding site" evidence="1">
    <location>
        <position position="16"/>
    </location>
    <ligand>
        <name>Zn(2+)</name>
        <dbReference type="ChEBI" id="CHEBI:29105"/>
    </ligand>
</feature>
<keyword evidence="3" id="KW-1185">Reference proteome</keyword>
<dbReference type="InterPro" id="IPR052891">
    <property type="entry name" value="DNA-3mA_glycosylase"/>
</dbReference>
<keyword evidence="1" id="KW-0862">Zinc</keyword>
<keyword evidence="1" id="KW-0479">Metal-binding</keyword>
<dbReference type="STRING" id="1121922.GCA_000428905_03672"/>
<dbReference type="Gene3D" id="1.10.340.30">
    <property type="entry name" value="Hypothetical protein, domain 2"/>
    <property type="match status" value="1"/>
</dbReference>
<feature type="binding site" evidence="1">
    <location>
        <position position="29"/>
    </location>
    <ligand>
        <name>Zn(2+)</name>
        <dbReference type="ChEBI" id="CHEBI:29105"/>
    </ligand>
</feature>
<feature type="binding site" evidence="1">
    <location>
        <position position="190"/>
    </location>
    <ligand>
        <name>Zn(2+)</name>
        <dbReference type="ChEBI" id="CHEBI:29105"/>
    </ligand>
</feature>
<dbReference type="EMBL" id="BAEQ01000002">
    <property type="protein sequence ID" value="GAC26907.1"/>
    <property type="molecule type" value="Genomic_DNA"/>
</dbReference>
<dbReference type="PANTHER" id="PTHR30037">
    <property type="entry name" value="DNA-3-METHYLADENINE GLYCOSYLASE 1"/>
    <property type="match status" value="1"/>
</dbReference>
<reference evidence="3" key="1">
    <citation type="journal article" date="2014" name="Environ. Microbiol.">
        <title>Comparative genomics of the marine bacterial genus Glaciecola reveals the high degree of genomic diversity and genomic characteristic for cold adaptation.</title>
        <authorList>
            <person name="Qin Q.L."/>
            <person name="Xie B.B."/>
            <person name="Yu Y."/>
            <person name="Shu Y.L."/>
            <person name="Rong J.C."/>
            <person name="Zhang Y.J."/>
            <person name="Zhao D.L."/>
            <person name="Chen X.L."/>
            <person name="Zhang X.Y."/>
            <person name="Chen B."/>
            <person name="Zhou B.C."/>
            <person name="Zhang Y.Z."/>
        </authorList>
    </citation>
    <scope>NUCLEOTIDE SEQUENCE [LARGE SCALE GENOMIC DNA]</scope>
    <source>
        <strain evidence="3">ACAM 615</strain>
    </source>
</reference>
<evidence type="ECO:0000313" key="2">
    <source>
        <dbReference type="EMBL" id="GAC26907.1"/>
    </source>
</evidence>
<dbReference type="InterPro" id="IPR011257">
    <property type="entry name" value="DNA_glycosylase"/>
</dbReference>
<dbReference type="PANTHER" id="PTHR30037:SF4">
    <property type="entry name" value="DNA-3-METHYLADENINE GLYCOSYLASE I"/>
    <property type="match status" value="1"/>
</dbReference>
<dbReference type="AlphaFoldDB" id="K6Z970"/>
<evidence type="ECO:0000256" key="1">
    <source>
        <dbReference type="PIRSR" id="PIRSR605019-1"/>
    </source>
</evidence>
<accession>K6Z970</accession>
<proteinExistence type="predicted"/>
<dbReference type="RefSeq" id="WP_006007891.1">
    <property type="nucleotide sequence ID" value="NZ_AUAV01000024.1"/>
</dbReference>
<dbReference type="Proteomes" id="UP000006251">
    <property type="component" value="Unassembled WGS sequence"/>
</dbReference>
<organism evidence="2 3">
    <name type="scientific">Brumicola pallidula DSM 14239 = ACAM 615</name>
    <dbReference type="NCBI Taxonomy" id="1121922"/>
    <lineage>
        <taxon>Bacteria</taxon>
        <taxon>Pseudomonadati</taxon>
        <taxon>Pseudomonadota</taxon>
        <taxon>Gammaproteobacteria</taxon>
        <taxon>Alteromonadales</taxon>
        <taxon>Alteromonadaceae</taxon>
        <taxon>Brumicola</taxon>
    </lineage>
</organism>
<dbReference type="GO" id="GO:0006284">
    <property type="term" value="P:base-excision repair"/>
    <property type="evidence" value="ECO:0007669"/>
    <property type="project" value="InterPro"/>
</dbReference>
<dbReference type="InterPro" id="IPR005019">
    <property type="entry name" value="Adenine_glyco"/>
</dbReference>
<feature type="binding site" evidence="1">
    <location>
        <position position="186"/>
    </location>
    <ligand>
        <name>Zn(2+)</name>
        <dbReference type="ChEBI" id="CHEBI:29105"/>
    </ligand>
</feature>
<keyword evidence="2" id="KW-0326">Glycosidase</keyword>
<sequence>MSYILSTNKPRETTKCAWETSDPQYVAYHNEQWGRPILGSRELFAKLCLDGQQAGLSWLTILRKQSNYEQAFHQFNPQQIIKMSECDVANLMQNKGIVRNKLKIQSIIKNAQAYINIETTMPFNAYLWQFTDFRVIKNNCKTKTDVATASIESGLMAKTLKKAGFSFVGSTICYAFMQAVGMVNDHLVACPCYAEIGAEQANVEGKLLLLQRSVTKT</sequence>
<dbReference type="Pfam" id="PF03352">
    <property type="entry name" value="Adenine_glyco"/>
    <property type="match status" value="1"/>
</dbReference>
<name>K6Z970_9ALTE</name>
<evidence type="ECO:0000313" key="3">
    <source>
        <dbReference type="Proteomes" id="UP000006251"/>
    </source>
</evidence>
<protein>
    <submittedName>
        <fullName evidence="2">DNA-3-methyladenine glycosylase I</fullName>
        <ecNumber evidence="2">3.2.2.20</ecNumber>
    </submittedName>
</protein>
<dbReference type="GO" id="GO:0046872">
    <property type="term" value="F:metal ion binding"/>
    <property type="evidence" value="ECO:0007669"/>
    <property type="project" value="UniProtKB-KW"/>
</dbReference>